<evidence type="ECO:0000313" key="3">
    <source>
        <dbReference type="Proteomes" id="UP000028999"/>
    </source>
</evidence>
<feature type="region of interest" description="Disordered" evidence="1">
    <location>
        <begin position="1"/>
        <end position="28"/>
    </location>
</feature>
<feature type="compositionally biased region" description="Basic and acidic residues" evidence="1">
    <location>
        <begin position="16"/>
        <end position="28"/>
    </location>
</feature>
<name>A0A078G621_BRANA</name>
<protein>
    <submittedName>
        <fullName evidence="2">BnaC09g00160D protein</fullName>
    </submittedName>
</protein>
<evidence type="ECO:0000256" key="1">
    <source>
        <dbReference type="SAM" id="MobiDB-lite"/>
    </source>
</evidence>
<evidence type="ECO:0000313" key="2">
    <source>
        <dbReference type="EMBL" id="CDY21910.1"/>
    </source>
</evidence>
<dbReference type="PaxDb" id="3708-A0A078G621"/>
<dbReference type="Proteomes" id="UP000028999">
    <property type="component" value="Unassembled WGS sequence"/>
</dbReference>
<gene>
    <name evidence="2" type="primary">BnaC09g00160D</name>
    <name evidence="2" type="ORF">GSBRNA2T00018236001</name>
</gene>
<dbReference type="AlphaFoldDB" id="A0A078G621"/>
<accession>A0A078G621</accession>
<sequence length="64" mass="7661">MSPPPSWFTENQGEVYEGRRRGSESDEELKGLSYQEFRRLKRIKMRNTGRMRTPTRGMMMMMIT</sequence>
<dbReference type="EMBL" id="LK032126">
    <property type="protein sequence ID" value="CDY21910.1"/>
    <property type="molecule type" value="Genomic_DNA"/>
</dbReference>
<proteinExistence type="predicted"/>
<reference evidence="2 3" key="1">
    <citation type="journal article" date="2014" name="Science">
        <title>Plant genetics. Early allopolyploid evolution in the post-Neolithic Brassica napus oilseed genome.</title>
        <authorList>
            <person name="Chalhoub B."/>
            <person name="Denoeud F."/>
            <person name="Liu S."/>
            <person name="Parkin I.A."/>
            <person name="Tang H."/>
            <person name="Wang X."/>
            <person name="Chiquet J."/>
            <person name="Belcram H."/>
            <person name="Tong C."/>
            <person name="Samans B."/>
            <person name="Correa M."/>
            <person name="Da Silva C."/>
            <person name="Just J."/>
            <person name="Falentin C."/>
            <person name="Koh C.S."/>
            <person name="Le Clainche I."/>
            <person name="Bernard M."/>
            <person name="Bento P."/>
            <person name="Noel B."/>
            <person name="Labadie K."/>
            <person name="Alberti A."/>
            <person name="Charles M."/>
            <person name="Arnaud D."/>
            <person name="Guo H."/>
            <person name="Daviaud C."/>
            <person name="Alamery S."/>
            <person name="Jabbari K."/>
            <person name="Zhao M."/>
            <person name="Edger P.P."/>
            <person name="Chelaifa H."/>
            <person name="Tack D."/>
            <person name="Lassalle G."/>
            <person name="Mestiri I."/>
            <person name="Schnel N."/>
            <person name="Le Paslier M.C."/>
            <person name="Fan G."/>
            <person name="Renault V."/>
            <person name="Bayer P.E."/>
            <person name="Golicz A.A."/>
            <person name="Manoli S."/>
            <person name="Lee T.H."/>
            <person name="Thi V.H."/>
            <person name="Chalabi S."/>
            <person name="Hu Q."/>
            <person name="Fan C."/>
            <person name="Tollenaere R."/>
            <person name="Lu Y."/>
            <person name="Battail C."/>
            <person name="Shen J."/>
            <person name="Sidebottom C.H."/>
            <person name="Wang X."/>
            <person name="Canaguier A."/>
            <person name="Chauveau A."/>
            <person name="Berard A."/>
            <person name="Deniot G."/>
            <person name="Guan M."/>
            <person name="Liu Z."/>
            <person name="Sun F."/>
            <person name="Lim Y.P."/>
            <person name="Lyons E."/>
            <person name="Town C.D."/>
            <person name="Bancroft I."/>
            <person name="Wang X."/>
            <person name="Meng J."/>
            <person name="Ma J."/>
            <person name="Pires J.C."/>
            <person name="King G.J."/>
            <person name="Brunel D."/>
            <person name="Delourme R."/>
            <person name="Renard M."/>
            <person name="Aury J.M."/>
            <person name="Adams K.L."/>
            <person name="Batley J."/>
            <person name="Snowdon R.J."/>
            <person name="Tost J."/>
            <person name="Edwards D."/>
            <person name="Zhou Y."/>
            <person name="Hua W."/>
            <person name="Sharpe A.G."/>
            <person name="Paterson A.H."/>
            <person name="Guan C."/>
            <person name="Wincker P."/>
        </authorList>
    </citation>
    <scope>NUCLEOTIDE SEQUENCE [LARGE SCALE GENOMIC DNA]</scope>
    <source>
        <strain evidence="3">cv. Darmor-bzh</strain>
    </source>
</reference>
<dbReference type="STRING" id="3708.A0A078G621"/>
<keyword evidence="3" id="KW-1185">Reference proteome</keyword>
<organism evidence="2 3">
    <name type="scientific">Brassica napus</name>
    <name type="common">Rape</name>
    <dbReference type="NCBI Taxonomy" id="3708"/>
    <lineage>
        <taxon>Eukaryota</taxon>
        <taxon>Viridiplantae</taxon>
        <taxon>Streptophyta</taxon>
        <taxon>Embryophyta</taxon>
        <taxon>Tracheophyta</taxon>
        <taxon>Spermatophyta</taxon>
        <taxon>Magnoliopsida</taxon>
        <taxon>eudicotyledons</taxon>
        <taxon>Gunneridae</taxon>
        <taxon>Pentapetalae</taxon>
        <taxon>rosids</taxon>
        <taxon>malvids</taxon>
        <taxon>Brassicales</taxon>
        <taxon>Brassicaceae</taxon>
        <taxon>Brassiceae</taxon>
        <taxon>Brassica</taxon>
    </lineage>
</organism>
<dbReference type="Gramene" id="CDY21910">
    <property type="protein sequence ID" value="CDY21910"/>
    <property type="gene ID" value="GSBRNA2T00018236001"/>
</dbReference>